<protein>
    <recommendedName>
        <fullName evidence="1">HNH nuclease domain-containing protein</fullName>
    </recommendedName>
</protein>
<proteinExistence type="predicted"/>
<dbReference type="InterPro" id="IPR003615">
    <property type="entry name" value="HNH_nuc"/>
</dbReference>
<gene>
    <name evidence="2" type="ORF">CSX00_01305</name>
</gene>
<dbReference type="AlphaFoldDB" id="A0A2G3EDW3"/>
<name>A0A2G3EDW3_9FIRM</name>
<sequence>MYYFLGINGLSTKIVVKDEWVDYFIKNQEIVKGWLEYNMILYIQKRNPSVPGIADKLYPPQERKLEDIKKYWKLILTIEPVKEIYGKNTLTAKDISIDHFVPWSYVAHDEMWNLNPTTKSINSAKSNNLPDWDIYFKRLAKLEYKAYQMMWKYDLVRKEFEKCAKKHINDDKIKYRIYESKIGFEQFERELESVILPVYKSALNCGFGTWEYKKMDD</sequence>
<dbReference type="Proteomes" id="UP000224317">
    <property type="component" value="Unassembled WGS sequence"/>
</dbReference>
<dbReference type="Gene3D" id="1.10.30.50">
    <property type="match status" value="1"/>
</dbReference>
<evidence type="ECO:0000259" key="1">
    <source>
        <dbReference type="Pfam" id="PF13395"/>
    </source>
</evidence>
<keyword evidence="3" id="KW-1185">Reference proteome</keyword>
<evidence type="ECO:0000313" key="3">
    <source>
        <dbReference type="Proteomes" id="UP000224317"/>
    </source>
</evidence>
<organism evidence="2 3">
    <name type="scientific">Pseudobutyrivibrio ruminis</name>
    <dbReference type="NCBI Taxonomy" id="46206"/>
    <lineage>
        <taxon>Bacteria</taxon>
        <taxon>Bacillati</taxon>
        <taxon>Bacillota</taxon>
        <taxon>Clostridia</taxon>
        <taxon>Lachnospirales</taxon>
        <taxon>Lachnospiraceae</taxon>
        <taxon>Pseudobutyrivibrio</taxon>
    </lineage>
</organism>
<dbReference type="Pfam" id="PF13395">
    <property type="entry name" value="HNH_4"/>
    <property type="match status" value="1"/>
</dbReference>
<accession>A0A2G3EDW3</accession>
<feature type="domain" description="HNH nuclease" evidence="1">
    <location>
        <begin position="86"/>
        <end position="130"/>
    </location>
</feature>
<reference evidence="2" key="1">
    <citation type="submission" date="2017-10" db="EMBL/GenBank/DDBJ databases">
        <title>Resolving the taxonomy of Roseburia spp., Eubacterium rectale and Agathobacter spp. through phylogenomic analysis.</title>
        <authorList>
            <person name="Sheridan P.O."/>
            <person name="Walker A.W."/>
            <person name="Duncan S.H."/>
            <person name="Scott K.P."/>
            <person name="Toole P.W.O."/>
            <person name="Luis P."/>
            <person name="Flint H.J."/>
        </authorList>
    </citation>
    <scope>NUCLEOTIDE SEQUENCE [LARGE SCALE GENOMIC DNA]</scope>
    <source>
        <strain evidence="2">JK10</strain>
    </source>
</reference>
<comment type="caution">
    <text evidence="2">The sequence shown here is derived from an EMBL/GenBank/DDBJ whole genome shotgun (WGS) entry which is preliminary data.</text>
</comment>
<evidence type="ECO:0000313" key="2">
    <source>
        <dbReference type="EMBL" id="PHU41345.1"/>
    </source>
</evidence>
<dbReference type="EMBL" id="PDYH01000004">
    <property type="protein sequence ID" value="PHU41345.1"/>
    <property type="molecule type" value="Genomic_DNA"/>
</dbReference>